<name>A0AB39BU37_9BACI</name>
<keyword evidence="4 6" id="KW-0472">Membrane</keyword>
<evidence type="ECO:0000313" key="7">
    <source>
        <dbReference type="EMBL" id="XDI36924.1"/>
    </source>
</evidence>
<dbReference type="AlphaFoldDB" id="A0AB39BU37"/>
<feature type="transmembrane region" description="Helical" evidence="6">
    <location>
        <begin position="29"/>
        <end position="48"/>
    </location>
</feature>
<keyword evidence="2 6" id="KW-0812">Transmembrane</keyword>
<protein>
    <submittedName>
        <fullName evidence="7">Holin family protein</fullName>
    </submittedName>
</protein>
<evidence type="ECO:0000256" key="2">
    <source>
        <dbReference type="ARBA" id="ARBA00022692"/>
    </source>
</evidence>
<evidence type="ECO:0000256" key="3">
    <source>
        <dbReference type="ARBA" id="ARBA00022989"/>
    </source>
</evidence>
<keyword evidence="3 6" id="KW-1133">Transmembrane helix</keyword>
<sequence length="132" mass="14248">MENTFKLLIAGISTVGSFLFGGWPALLQVLLMFIVIDYVTGLIAAAYSGKLSSRVGFKGIAKKIIMIAMVAVAYGIDLVLGGSSFFRDAVIYFYIINELISILENAGKVGLPLPNVLKEAIDVLKSKDNKED</sequence>
<reference evidence="7" key="1">
    <citation type="submission" date="2024-07" db="EMBL/GenBank/DDBJ databases">
        <title>Identification and characteristics of an arsenic-resistant bacterial isolate, which belongs to a novel species.</title>
        <authorList>
            <person name="Juszczyk A."/>
            <person name="Kowalczyk A."/>
            <person name="Was K."/>
            <person name="Kosowicz W."/>
            <person name="Budzyn A."/>
            <person name="Latowski D."/>
        </authorList>
    </citation>
    <scope>NUCLEOTIDE SEQUENCE</scope>
    <source>
        <strain evidence="7">As8PL</strain>
    </source>
</reference>
<dbReference type="RefSeq" id="WP_368504303.1">
    <property type="nucleotide sequence ID" value="NZ_CP162551.1"/>
</dbReference>
<accession>A0AB39BU37</accession>
<feature type="transmembrane region" description="Helical" evidence="6">
    <location>
        <begin position="60"/>
        <end position="80"/>
    </location>
</feature>
<organism evidence="7">
    <name type="scientific">Alkalihalophilus sp. As8PL</name>
    <dbReference type="NCBI Taxonomy" id="3237103"/>
    <lineage>
        <taxon>Bacteria</taxon>
        <taxon>Bacillati</taxon>
        <taxon>Bacillota</taxon>
        <taxon>Bacilli</taxon>
        <taxon>Bacillales</taxon>
        <taxon>Bacillaceae</taxon>
        <taxon>Alkalihalophilus</taxon>
    </lineage>
</organism>
<evidence type="ECO:0000256" key="1">
    <source>
        <dbReference type="ARBA" id="ARBA00004141"/>
    </source>
</evidence>
<comment type="similarity">
    <text evidence="5">Belongs to the bacteriophage holin family. Cp-1 holin subfamily.</text>
</comment>
<evidence type="ECO:0000256" key="6">
    <source>
        <dbReference type="SAM" id="Phobius"/>
    </source>
</evidence>
<gene>
    <name evidence="7" type="ORF">AB3N04_19995</name>
</gene>
<evidence type="ECO:0000256" key="5">
    <source>
        <dbReference type="ARBA" id="ARBA00023600"/>
    </source>
</evidence>
<feature type="transmembrane region" description="Helical" evidence="6">
    <location>
        <begin position="7"/>
        <end position="23"/>
    </location>
</feature>
<comment type="subcellular location">
    <subcellularLocation>
        <location evidence="1">Membrane</location>
        <topology evidence="1">Multi-pass membrane protein</topology>
    </subcellularLocation>
</comment>
<dbReference type="Pfam" id="PF05105">
    <property type="entry name" value="Phage_holin_4_1"/>
    <property type="match status" value="1"/>
</dbReference>
<dbReference type="InterPro" id="IPR006480">
    <property type="entry name" value="Phage_holin_4_1"/>
</dbReference>
<evidence type="ECO:0000256" key="4">
    <source>
        <dbReference type="ARBA" id="ARBA00023136"/>
    </source>
</evidence>
<proteinExistence type="inferred from homology"/>
<dbReference type="EMBL" id="CP162551">
    <property type="protein sequence ID" value="XDI36924.1"/>
    <property type="molecule type" value="Genomic_DNA"/>
</dbReference>
<dbReference type="GO" id="GO:0016020">
    <property type="term" value="C:membrane"/>
    <property type="evidence" value="ECO:0007669"/>
    <property type="project" value="UniProtKB-SubCell"/>
</dbReference>
<dbReference type="NCBIfam" id="TIGR01593">
    <property type="entry name" value="holin_tox_secr"/>
    <property type="match status" value="1"/>
</dbReference>